<dbReference type="InterPro" id="IPR005537">
    <property type="entry name" value="RAMP_III_fam"/>
</dbReference>
<keyword evidence="1" id="KW-0051">Antiviral defense</keyword>
<dbReference type="GO" id="GO:0051607">
    <property type="term" value="P:defense response to virus"/>
    <property type="evidence" value="ECO:0007669"/>
    <property type="project" value="UniProtKB-KW"/>
</dbReference>
<keyword evidence="4" id="KW-1185">Reference proteome</keyword>
<dbReference type="AlphaFoldDB" id="A1RZQ5"/>
<dbReference type="eggNOG" id="arCOG02658">
    <property type="taxonomic scope" value="Archaea"/>
</dbReference>
<dbReference type="PANTHER" id="PTHR35579:SF6">
    <property type="entry name" value="DUF324 DOMAIN-CONTAINING PROTEIN"/>
    <property type="match status" value="1"/>
</dbReference>
<dbReference type="GeneID" id="4600595"/>
<name>A1RZQ5_THEPD</name>
<reference evidence="4" key="1">
    <citation type="journal article" date="2008" name="J. Bacteriol.">
        <title>Genome sequence of Thermofilum pendens reveals an exceptional loss of biosynthetic pathways without genome reduction.</title>
        <authorList>
            <person name="Anderson I."/>
            <person name="Rodriguez J."/>
            <person name="Susanti D."/>
            <person name="Porat I."/>
            <person name="Reich C."/>
            <person name="Ulrich L.E."/>
            <person name="Elkins J.G."/>
            <person name="Mavromatis K."/>
            <person name="Lykidis A."/>
            <person name="Kim E."/>
            <person name="Thompson L.S."/>
            <person name="Nolan M."/>
            <person name="Land M."/>
            <person name="Copeland A."/>
            <person name="Lapidus A."/>
            <person name="Lucas S."/>
            <person name="Detter C."/>
            <person name="Zhulin I.B."/>
            <person name="Olsen G.J."/>
            <person name="Whitman W."/>
            <person name="Mukhopadhyay B."/>
            <person name="Bristow J."/>
            <person name="Kyrpides N."/>
        </authorList>
    </citation>
    <scope>NUCLEOTIDE SEQUENCE [LARGE SCALE GENOMIC DNA]</scope>
    <source>
        <strain evidence="4">DSM 2475 / Hrk 5</strain>
    </source>
</reference>
<dbReference type="HOGENOM" id="CLU_084207_1_0_2"/>
<dbReference type="NCBIfam" id="TIGR02581">
    <property type="entry name" value="cas_cyan_RAMP"/>
    <property type="match status" value="1"/>
</dbReference>
<protein>
    <submittedName>
        <fullName evidence="3">CRISPR-associated RAMP protein, SSO1426 family</fullName>
    </submittedName>
</protein>
<dbReference type="Proteomes" id="UP000000641">
    <property type="component" value="Chromosome"/>
</dbReference>
<feature type="domain" description="CRISPR type III-associated protein" evidence="2">
    <location>
        <begin position="19"/>
        <end position="208"/>
    </location>
</feature>
<dbReference type="InterPro" id="IPR013411">
    <property type="entry name" value="CRISPR-assoc_RAMP_Csx7"/>
</dbReference>
<dbReference type="EMBL" id="CP000505">
    <property type="protein sequence ID" value="ABL78685.1"/>
    <property type="molecule type" value="Genomic_DNA"/>
</dbReference>
<dbReference type="EnsemblBacteria" id="ABL78685">
    <property type="protein sequence ID" value="ABL78685"/>
    <property type="gene ID" value="Tpen_1287"/>
</dbReference>
<gene>
    <name evidence="3" type="ordered locus">Tpen_1287</name>
</gene>
<dbReference type="STRING" id="368408.Tpen_1287"/>
<evidence type="ECO:0000313" key="3">
    <source>
        <dbReference type="EMBL" id="ABL78685.1"/>
    </source>
</evidence>
<evidence type="ECO:0000259" key="2">
    <source>
        <dbReference type="Pfam" id="PF03787"/>
    </source>
</evidence>
<evidence type="ECO:0000313" key="4">
    <source>
        <dbReference type="Proteomes" id="UP000000641"/>
    </source>
</evidence>
<dbReference type="RefSeq" id="WP_011752950.1">
    <property type="nucleotide sequence ID" value="NC_008698.1"/>
</dbReference>
<organism evidence="3 4">
    <name type="scientific">Thermofilum pendens (strain DSM 2475 / Hrk 5)</name>
    <dbReference type="NCBI Taxonomy" id="368408"/>
    <lineage>
        <taxon>Archaea</taxon>
        <taxon>Thermoproteota</taxon>
        <taxon>Thermoprotei</taxon>
        <taxon>Thermofilales</taxon>
        <taxon>Thermofilaceae</taxon>
        <taxon>Thermofilum</taxon>
    </lineage>
</organism>
<evidence type="ECO:0000256" key="1">
    <source>
        <dbReference type="ARBA" id="ARBA00023118"/>
    </source>
</evidence>
<accession>A1RZQ5</accession>
<dbReference type="PANTHER" id="PTHR35579">
    <property type="entry name" value="CRISPR SYSTEM CMS ENDORIBONUCLEASE CSM3"/>
    <property type="match status" value="1"/>
</dbReference>
<proteinExistence type="predicted"/>
<dbReference type="KEGG" id="tpe:Tpen_1287"/>
<sequence length="237" mass="26412">MQYNDLDRLDLFTRVTGVLENLTPLRVGAGREAQLGSPVDLEPLRVRLGDRSVPYIPGSSLKGVFRSLAEAIARAEGHVIHDPWDFEAAEQEARDGKYCLICGIFGSTRLASHVRIYDAYPKGTPTLFMKTGVGINRDFRGAHPNILYTERQVEPGHRWSFMMDIVNIRVYPEPGDERGRILRRVLDMLAEGMVQVGARKTVGYGLLRLVEGEYVVYGVRDGRLQRLESGKIGGGAV</sequence>
<dbReference type="InterPro" id="IPR052216">
    <property type="entry name" value="CRISPR_Csm3_endoribonuclease"/>
</dbReference>
<dbReference type="Pfam" id="PF03787">
    <property type="entry name" value="RAMPs"/>
    <property type="match status" value="1"/>
</dbReference>